<dbReference type="Proteomes" id="UP000503462">
    <property type="component" value="Chromosome 1"/>
</dbReference>
<proteinExistence type="predicted"/>
<gene>
    <name evidence="13" type="ORF">AMS68_001554</name>
</gene>
<protein>
    <recommendedName>
        <fullName evidence="4">Chitobiosyldiphosphodolichol beta-mannosyltransferase</fullName>
        <ecNumber evidence="3">2.4.1.142</ecNumber>
    </recommendedName>
</protein>
<evidence type="ECO:0000256" key="7">
    <source>
        <dbReference type="ARBA" id="ARBA00022692"/>
    </source>
</evidence>
<dbReference type="InterPro" id="IPR026051">
    <property type="entry name" value="ALG1-like"/>
</dbReference>
<comment type="subcellular location">
    <subcellularLocation>
        <location evidence="1">Endoplasmic reticulum membrane</location>
        <topology evidence="1">Single-pass membrane protein</topology>
    </subcellularLocation>
</comment>
<evidence type="ECO:0000256" key="9">
    <source>
        <dbReference type="ARBA" id="ARBA00022989"/>
    </source>
</evidence>
<dbReference type="OrthoDB" id="614844at2759"/>
<sequence>MTALVTLWELIFAVAVLSTIFAVTFIITLPKSYVHFHPGHLTEADFSDEDRKEAGRSGYAYYQQHKDTSGHYATKTTVQIVVLGDIGRSPRMQYHALSLVKHGAAVQIVGYVESSPHPDVLASRFVKIVALEKTPSILQSGSSVLFLLTGPLKVVYQTWTLYKALAYRTTASRFMLVQNPPSIPVLAIAVFVCFVRNTKLVIDWHNFAYSILALRLGSDHVLVRLSHWYERIVSRGADSHFTVTDAMQRRVQKDFAIKAVTLHDRPAAQFQPLSAQQRLKFLGLCDVTSSYKQEIEEGKKKLIISSTSWTADEDFGVMLDALVAYSSSAEKNASLPSLLAVITGKGPQKQHYEAQIRNLERSGSLKGVVVRLAWLSIEDYASLLAAADLGICLHTSSSGVDLPMKVLDMFGAGLPVAGWSTYESWPELVHENENGLGFGSADGLHAILISLFGQSGHEKLEKLRQGALREGKYRWDDEWDKAALSVFNLAA</sequence>
<evidence type="ECO:0000256" key="2">
    <source>
        <dbReference type="ARBA" id="ARBA00004922"/>
    </source>
</evidence>
<feature type="transmembrane region" description="Helical" evidence="12">
    <location>
        <begin position="6"/>
        <end position="29"/>
    </location>
</feature>
<evidence type="ECO:0000313" key="14">
    <source>
        <dbReference type="Proteomes" id="UP000503462"/>
    </source>
</evidence>
<evidence type="ECO:0000256" key="10">
    <source>
        <dbReference type="ARBA" id="ARBA00023136"/>
    </source>
</evidence>
<dbReference type="Pfam" id="PF13692">
    <property type="entry name" value="Glyco_trans_1_4"/>
    <property type="match status" value="1"/>
</dbReference>
<dbReference type="PANTHER" id="PTHR13036:SF0">
    <property type="entry name" value="CHITOBIOSYLDIPHOSPHODOLICHOL BETA-MANNOSYLTRANSFERASE"/>
    <property type="match status" value="1"/>
</dbReference>
<keyword evidence="5" id="KW-0328">Glycosyltransferase</keyword>
<evidence type="ECO:0000313" key="13">
    <source>
        <dbReference type="EMBL" id="QIW96036.1"/>
    </source>
</evidence>
<accession>A0A6H0XMR4</accession>
<evidence type="ECO:0000256" key="6">
    <source>
        <dbReference type="ARBA" id="ARBA00022679"/>
    </source>
</evidence>
<comment type="function">
    <text evidence="11">Participates in the formation of the lipid-linked precursor oligosaccharide for N-glycosylation. Involved in assembling the dolichol-pyrophosphate-GlcNAc(2)-Man(5) intermediate on the cytoplasmic surface of the ER.</text>
</comment>
<dbReference type="GO" id="GO:0005789">
    <property type="term" value="C:endoplasmic reticulum membrane"/>
    <property type="evidence" value="ECO:0007669"/>
    <property type="project" value="UniProtKB-SubCell"/>
</dbReference>
<keyword evidence="10 12" id="KW-0472">Membrane</keyword>
<keyword evidence="6" id="KW-0808">Transferase</keyword>
<evidence type="ECO:0000256" key="1">
    <source>
        <dbReference type="ARBA" id="ARBA00004389"/>
    </source>
</evidence>
<dbReference type="AlphaFoldDB" id="A0A6H0XMR4"/>
<dbReference type="EC" id="2.4.1.142" evidence="3"/>
<comment type="pathway">
    <text evidence="2">Protein modification; protein glycosylation.</text>
</comment>
<evidence type="ECO:0000256" key="4">
    <source>
        <dbReference type="ARBA" id="ARBA00015841"/>
    </source>
</evidence>
<dbReference type="PANTHER" id="PTHR13036">
    <property type="entry name" value="BETA1,4 MANNOSYLTRANSFERASE"/>
    <property type="match status" value="1"/>
</dbReference>
<dbReference type="FunFam" id="3.40.50.2000:FF:000162">
    <property type="entry name" value="Beta-1,4-mannosyltransferase (Alg1), putative"/>
    <property type="match status" value="1"/>
</dbReference>
<name>A0A6H0XMR4_9PEZI</name>
<dbReference type="EMBL" id="CP051139">
    <property type="protein sequence ID" value="QIW96036.1"/>
    <property type="molecule type" value="Genomic_DNA"/>
</dbReference>
<organism evidence="13 14">
    <name type="scientific">Peltaster fructicola</name>
    <dbReference type="NCBI Taxonomy" id="286661"/>
    <lineage>
        <taxon>Eukaryota</taxon>
        <taxon>Fungi</taxon>
        <taxon>Dikarya</taxon>
        <taxon>Ascomycota</taxon>
        <taxon>Pezizomycotina</taxon>
        <taxon>Dothideomycetes</taxon>
        <taxon>Dothideomycetes incertae sedis</taxon>
        <taxon>Peltaster</taxon>
    </lineage>
</organism>
<evidence type="ECO:0000256" key="5">
    <source>
        <dbReference type="ARBA" id="ARBA00022676"/>
    </source>
</evidence>
<dbReference type="GO" id="GO:0004578">
    <property type="term" value="F:chitobiosyldiphosphodolichol beta-mannosyltransferase activity"/>
    <property type="evidence" value="ECO:0007669"/>
    <property type="project" value="UniProtKB-EC"/>
</dbReference>
<dbReference type="SUPFAM" id="SSF53756">
    <property type="entry name" value="UDP-Glycosyltransferase/glycogen phosphorylase"/>
    <property type="match status" value="1"/>
</dbReference>
<evidence type="ECO:0000256" key="8">
    <source>
        <dbReference type="ARBA" id="ARBA00022824"/>
    </source>
</evidence>
<dbReference type="Gene3D" id="3.40.50.2000">
    <property type="entry name" value="Glycogen Phosphorylase B"/>
    <property type="match status" value="1"/>
</dbReference>
<reference evidence="13 14" key="1">
    <citation type="journal article" date="2016" name="Sci. Rep.">
        <title>Peltaster fructicola genome reveals evolution from an invasive phytopathogen to an ectophytic parasite.</title>
        <authorList>
            <person name="Xu C."/>
            <person name="Chen H."/>
            <person name="Gleason M.L."/>
            <person name="Xu J.R."/>
            <person name="Liu H."/>
            <person name="Zhang R."/>
            <person name="Sun G."/>
        </authorList>
    </citation>
    <scope>NUCLEOTIDE SEQUENCE [LARGE SCALE GENOMIC DNA]</scope>
    <source>
        <strain evidence="13 14">LNHT1506</strain>
    </source>
</reference>
<evidence type="ECO:0000256" key="12">
    <source>
        <dbReference type="SAM" id="Phobius"/>
    </source>
</evidence>
<keyword evidence="14" id="KW-1185">Reference proteome</keyword>
<keyword evidence="7 12" id="KW-0812">Transmembrane</keyword>
<keyword evidence="8" id="KW-0256">Endoplasmic reticulum</keyword>
<keyword evidence="9 12" id="KW-1133">Transmembrane helix</keyword>
<evidence type="ECO:0000256" key="3">
    <source>
        <dbReference type="ARBA" id="ARBA00012611"/>
    </source>
</evidence>
<evidence type="ECO:0000256" key="11">
    <source>
        <dbReference type="ARBA" id="ARBA00024899"/>
    </source>
</evidence>